<dbReference type="GO" id="GO:0051991">
    <property type="term" value="F:UDP-N-acetyl-D-glucosamine:N-acetylmuramoyl-L-alanyl-D-glutamyl-meso-2,6-diaminopimelyl-D-alanyl-D-alanine-diphosphoundecaprenol 4-beta-N-acetylglucosaminlytransferase activity"/>
    <property type="evidence" value="ECO:0007669"/>
    <property type="project" value="RHEA"/>
</dbReference>
<dbReference type="CDD" id="cd03785">
    <property type="entry name" value="GT28_MurG"/>
    <property type="match status" value="1"/>
</dbReference>
<dbReference type="AlphaFoldDB" id="R4PZ40"/>
<dbReference type="SUPFAM" id="SSF53756">
    <property type="entry name" value="UDP-Glycosyltransferase/glycogen phosphorylase"/>
    <property type="match status" value="1"/>
</dbReference>
<protein>
    <recommendedName>
        <fullName evidence="10">UDP-N-acetylglucosamine--N-acetylmuramyl-(pentapeptide) pyrophosphoryl-undecaprenol N-acetylglucosamine transferase</fullName>
        <ecNumber evidence="10">2.4.1.227</ecNumber>
    </recommendedName>
    <alternativeName>
        <fullName evidence="10">Undecaprenyl-PP-MurNAc-pentapeptide-UDPGlcNAc GlcNAc transferase</fullName>
    </alternativeName>
</protein>
<dbReference type="PANTHER" id="PTHR21015:SF22">
    <property type="entry name" value="GLYCOSYLTRANSFERASE"/>
    <property type="match status" value="1"/>
</dbReference>
<name>R4PZ40_9BACT</name>
<dbReference type="STRING" id="1332188.L336_0814"/>
<dbReference type="InterPro" id="IPR006009">
    <property type="entry name" value="GlcNAc_MurG"/>
</dbReference>
<dbReference type="InterPro" id="IPR007235">
    <property type="entry name" value="Glyco_trans_28_C"/>
</dbReference>
<dbReference type="OrthoDB" id="9808936at2"/>
<evidence type="ECO:0000256" key="7">
    <source>
        <dbReference type="ARBA" id="ARBA00023136"/>
    </source>
</evidence>
<evidence type="ECO:0000259" key="11">
    <source>
        <dbReference type="Pfam" id="PF03033"/>
    </source>
</evidence>
<feature type="binding site" evidence="10">
    <location>
        <begin position="12"/>
        <end position="14"/>
    </location>
    <ligand>
        <name>UDP-N-acetyl-alpha-D-glucosamine</name>
        <dbReference type="ChEBI" id="CHEBI:57705"/>
    </ligand>
</feature>
<dbReference type="HAMAP" id="MF_00033">
    <property type="entry name" value="MurG"/>
    <property type="match status" value="1"/>
</dbReference>
<keyword evidence="6 10" id="KW-0573">Peptidoglycan synthesis</keyword>
<keyword evidence="8 10" id="KW-0131">Cell cycle</keyword>
<evidence type="ECO:0000256" key="8">
    <source>
        <dbReference type="ARBA" id="ARBA00023306"/>
    </source>
</evidence>
<dbReference type="GO" id="GO:0008360">
    <property type="term" value="P:regulation of cell shape"/>
    <property type="evidence" value="ECO:0007669"/>
    <property type="project" value="UniProtKB-KW"/>
</dbReference>
<dbReference type="KEGG" id="saal:L336_0814"/>
<dbReference type="RefSeq" id="WP_015641966.1">
    <property type="nucleotide sequence ID" value="NC_021219.1"/>
</dbReference>
<keyword evidence="4 10" id="KW-0808">Transferase</keyword>
<evidence type="ECO:0000256" key="5">
    <source>
        <dbReference type="ARBA" id="ARBA00022960"/>
    </source>
</evidence>
<comment type="function">
    <text evidence="10">Cell wall formation. Catalyzes the transfer of a GlcNAc subunit on undecaprenyl-pyrophosphoryl-MurNAc-pentapeptide (lipid intermediate I) to form undecaprenyl-pyrophosphoryl-MurNAc-(pentapeptide)GlcNAc (lipid intermediate II).</text>
</comment>
<reference evidence="13 14" key="1">
    <citation type="journal article" date="2013" name="Nat. Biotechnol.">
        <title>Genome sequences of rare, uncultured bacteria obtained by differential coverage binning of multiple metagenomes.</title>
        <authorList>
            <person name="Albertsen M."/>
            <person name="Hugenholtz P."/>
            <person name="Skarshewski A."/>
            <person name="Nielsen K.L."/>
            <person name="Tyson G.W."/>
            <person name="Nielsen P.H."/>
        </authorList>
    </citation>
    <scope>NUCLEOTIDE SEQUENCE [LARGE SCALE GENOMIC DNA]</scope>
    <source>
        <strain evidence="13">TM71</strain>
    </source>
</reference>
<dbReference type="InterPro" id="IPR004276">
    <property type="entry name" value="GlycoTrans_28_N"/>
</dbReference>
<comment type="pathway">
    <text evidence="10">Cell wall biogenesis; peptidoglycan biosynthesis.</text>
</comment>
<dbReference type="EMBL" id="CP005957">
    <property type="protein sequence ID" value="AGL62516.1"/>
    <property type="molecule type" value="Genomic_DNA"/>
</dbReference>
<evidence type="ECO:0000313" key="13">
    <source>
        <dbReference type="EMBL" id="AGL62516.1"/>
    </source>
</evidence>
<proteinExistence type="inferred from homology"/>
<keyword evidence="1 10" id="KW-1003">Cell membrane</keyword>
<dbReference type="GO" id="GO:0005886">
    <property type="term" value="C:plasma membrane"/>
    <property type="evidence" value="ECO:0007669"/>
    <property type="project" value="UniProtKB-SubCell"/>
</dbReference>
<sequence length="386" mass="42270">MAMRLLCAGGGSGGHVTPVVVVINELALKYPDVEVVFVCDKAFAAQSRGLMKTAHVPITVKTITAGKLRRYKHLSVMRQLLMPKLVFANVADSVKVLIGFFQSLVLIWRFKPDIVFAKGGFVCLPVGMAARLFGVPIVVHDSDTRPGLTNSVLGRWASAIATGSPTENYRYRREITRYSGVPIDRSFRPYTPQEQQAAKRHLGFDESLPLVVVTGGGLGATRINTALLQDAEYLVHEGICLYHVTGRAHYEEVKTLAIQDPHYQVVPFVFEGMADILGAADVVVSRASATFIQELAGMRKSAILIPAKTLGDQRKNAEVYREASAAVILSDDDIEGQGKLADVIMQLVRNKDYADRLAETLHSYAKPHAASDVAAMIAETYRQRHP</sequence>
<feature type="domain" description="Glycosyl transferase family 28 C-terminal" evidence="12">
    <location>
        <begin position="211"/>
        <end position="357"/>
    </location>
</feature>
<dbReference type="GO" id="GO:0071555">
    <property type="term" value="P:cell wall organization"/>
    <property type="evidence" value="ECO:0007669"/>
    <property type="project" value="UniProtKB-KW"/>
</dbReference>
<keyword evidence="5 10" id="KW-0133">Cell shape</keyword>
<accession>R4PZ40</accession>
<evidence type="ECO:0000259" key="12">
    <source>
        <dbReference type="Pfam" id="PF04101"/>
    </source>
</evidence>
<dbReference type="UniPathway" id="UPA00219"/>
<dbReference type="Pfam" id="PF04101">
    <property type="entry name" value="Glyco_tran_28_C"/>
    <property type="match status" value="1"/>
</dbReference>
<evidence type="ECO:0000313" key="14">
    <source>
        <dbReference type="Proteomes" id="UP000013893"/>
    </source>
</evidence>
<keyword evidence="14" id="KW-1185">Reference proteome</keyword>
<dbReference type="Pfam" id="PF03033">
    <property type="entry name" value="Glyco_transf_28"/>
    <property type="match status" value="1"/>
</dbReference>
<dbReference type="Proteomes" id="UP000013893">
    <property type="component" value="Chromosome"/>
</dbReference>
<dbReference type="GO" id="GO:0005975">
    <property type="term" value="P:carbohydrate metabolic process"/>
    <property type="evidence" value="ECO:0007669"/>
    <property type="project" value="InterPro"/>
</dbReference>
<dbReference type="GO" id="GO:0009252">
    <property type="term" value="P:peptidoglycan biosynthetic process"/>
    <property type="evidence" value="ECO:0007669"/>
    <property type="project" value="UniProtKB-UniRule"/>
</dbReference>
<feature type="binding site" evidence="10">
    <location>
        <position position="313"/>
    </location>
    <ligand>
        <name>UDP-N-acetyl-alpha-D-glucosamine</name>
        <dbReference type="ChEBI" id="CHEBI:57705"/>
    </ligand>
</feature>
<comment type="catalytic activity">
    <reaction evidence="10">
        <text>di-trans,octa-cis-undecaprenyl diphospho-N-acetyl-alpha-D-muramoyl-L-alanyl-D-glutamyl-meso-2,6-diaminopimeloyl-D-alanyl-D-alanine + UDP-N-acetyl-alpha-D-glucosamine = di-trans,octa-cis-undecaprenyl diphospho-[N-acetyl-alpha-D-glucosaminyl-(1-&gt;4)]-N-acetyl-alpha-D-muramoyl-L-alanyl-D-glutamyl-meso-2,6-diaminopimeloyl-D-alanyl-D-alanine + UDP + H(+)</text>
        <dbReference type="Rhea" id="RHEA:31227"/>
        <dbReference type="ChEBI" id="CHEBI:15378"/>
        <dbReference type="ChEBI" id="CHEBI:57705"/>
        <dbReference type="ChEBI" id="CHEBI:58223"/>
        <dbReference type="ChEBI" id="CHEBI:61387"/>
        <dbReference type="ChEBI" id="CHEBI:61388"/>
        <dbReference type="EC" id="2.4.1.227"/>
    </reaction>
</comment>
<evidence type="ECO:0000256" key="10">
    <source>
        <dbReference type="HAMAP-Rule" id="MF_00033"/>
    </source>
</evidence>
<evidence type="ECO:0000256" key="6">
    <source>
        <dbReference type="ARBA" id="ARBA00022984"/>
    </source>
</evidence>
<comment type="subcellular location">
    <subcellularLocation>
        <location evidence="10">Cell membrane</location>
        <topology evidence="10">Peripheral membrane protein</topology>
        <orientation evidence="10">Cytoplasmic side</orientation>
    </subcellularLocation>
</comment>
<keyword evidence="7 10" id="KW-0472">Membrane</keyword>
<dbReference type="GO" id="GO:0051301">
    <property type="term" value="P:cell division"/>
    <property type="evidence" value="ECO:0007669"/>
    <property type="project" value="UniProtKB-KW"/>
</dbReference>
<feature type="domain" description="Glycosyltransferase family 28 N-terminal" evidence="11">
    <location>
        <begin position="7"/>
        <end position="161"/>
    </location>
</feature>
<dbReference type="EC" id="2.4.1.227" evidence="10"/>
<dbReference type="Gene3D" id="3.40.50.2000">
    <property type="entry name" value="Glycogen Phosphorylase B"/>
    <property type="match status" value="2"/>
</dbReference>
<dbReference type="GO" id="GO:0050511">
    <property type="term" value="F:undecaprenyldiphospho-muramoylpentapeptide beta-N-acetylglucosaminyltransferase activity"/>
    <property type="evidence" value="ECO:0007669"/>
    <property type="project" value="UniProtKB-UniRule"/>
</dbReference>
<organism evidence="13 14">
    <name type="scientific">Candidatus Saccharimonas aalborgensis</name>
    <dbReference type="NCBI Taxonomy" id="1332188"/>
    <lineage>
        <taxon>Bacteria</taxon>
        <taxon>Candidatus Saccharimonadota</taxon>
        <taxon>Candidatus Saccharimonadia</taxon>
        <taxon>Candidatus Saccharimonadales</taxon>
        <taxon>Candidatus Saccharimonadaceae</taxon>
        <taxon>Candidatus Saccharimonas</taxon>
    </lineage>
</organism>
<evidence type="ECO:0000256" key="4">
    <source>
        <dbReference type="ARBA" id="ARBA00022679"/>
    </source>
</evidence>
<comment type="caution">
    <text evidence="10">Lacks conserved residue(s) required for the propagation of feature annotation.</text>
</comment>
<dbReference type="HOGENOM" id="CLU_037404_0_0_0"/>
<keyword evidence="3 10" id="KW-0328">Glycosyltransferase</keyword>
<comment type="similarity">
    <text evidence="10">Belongs to the glycosyltransferase 28 family. MurG subfamily.</text>
</comment>
<evidence type="ECO:0000256" key="1">
    <source>
        <dbReference type="ARBA" id="ARBA00022475"/>
    </source>
</evidence>
<evidence type="ECO:0000256" key="3">
    <source>
        <dbReference type="ARBA" id="ARBA00022676"/>
    </source>
</evidence>
<dbReference type="PANTHER" id="PTHR21015">
    <property type="entry name" value="UDP-N-ACETYLGLUCOSAMINE--N-ACETYLMURAMYL-(PENTAPEPTIDE) PYROPHOSPHORYL-UNDECAPRENOL N-ACETYLGLUCOSAMINE TRANSFERASE 1"/>
    <property type="match status" value="1"/>
</dbReference>
<gene>
    <name evidence="10 13" type="primary">murG</name>
    <name evidence="13" type="ORF">L336_0814</name>
</gene>
<evidence type="ECO:0000256" key="2">
    <source>
        <dbReference type="ARBA" id="ARBA00022618"/>
    </source>
</evidence>
<evidence type="ECO:0000256" key="9">
    <source>
        <dbReference type="ARBA" id="ARBA00023316"/>
    </source>
</evidence>
<keyword evidence="2 10" id="KW-0132">Cell division</keyword>
<keyword evidence="9 10" id="KW-0961">Cell wall biogenesis/degradation</keyword>